<dbReference type="Pfam" id="PF09648">
    <property type="entry name" value="YycI"/>
    <property type="match status" value="1"/>
</dbReference>
<feature type="domain" description="Regulatory protein YycH-like" evidence="1">
    <location>
        <begin position="68"/>
        <end position="234"/>
    </location>
</feature>
<evidence type="ECO:0000313" key="2">
    <source>
        <dbReference type="EMBL" id="QHT58629.1"/>
    </source>
</evidence>
<name>A0A6C0FUN2_9BACL</name>
<sequence length="241" mass="27042">MDWGRAKSVLIIAFLLLNVVLGYQLLSSFRERPYTSADVNDLRPETQALMKEKQIKLGTSIPSETPDLKDLTFRVKAAKLGLGERHELEKPVDSKVAFTPKELKESLGGIIPDLDKYTFGEYLESEFVFYRVAEGRPMFDVKLELFYSNLKITAYKQDLIELLPSEKSTPQSVLPAAKVVASLIENKNLLHNGAVIKEIKLGYHGQIFNSDTQVSAPTWRVQLEDGGQYYVNAISGEAVTE</sequence>
<dbReference type="AlphaFoldDB" id="A0A6C0FUN2"/>
<gene>
    <name evidence="2" type="ORF">GXP70_00615</name>
</gene>
<dbReference type="InterPro" id="IPR018604">
    <property type="entry name" value="YycI-like"/>
</dbReference>
<evidence type="ECO:0000259" key="1">
    <source>
        <dbReference type="Pfam" id="PF09648"/>
    </source>
</evidence>
<organism evidence="2 3">
    <name type="scientific">Paenibacillus lycopersici</name>
    <dbReference type="NCBI Taxonomy" id="2704462"/>
    <lineage>
        <taxon>Bacteria</taxon>
        <taxon>Bacillati</taxon>
        <taxon>Bacillota</taxon>
        <taxon>Bacilli</taxon>
        <taxon>Bacillales</taxon>
        <taxon>Paenibacillaceae</taxon>
        <taxon>Paenibacillus</taxon>
    </lineage>
</organism>
<reference evidence="2 3" key="1">
    <citation type="submission" date="2020-01" db="EMBL/GenBank/DDBJ databases">
        <title>Paenibacillus sp. nov., isolated from tomato rhizosphere.</title>
        <authorList>
            <person name="Weon H.-Y."/>
            <person name="Lee S.A."/>
        </authorList>
    </citation>
    <scope>NUCLEOTIDE SEQUENCE [LARGE SCALE GENOMIC DNA]</scope>
    <source>
        <strain evidence="2 3">12200R-189</strain>
    </source>
</reference>
<protein>
    <recommendedName>
        <fullName evidence="1">Regulatory protein YycH-like domain-containing protein</fullName>
    </recommendedName>
</protein>
<dbReference type="Proteomes" id="UP000476064">
    <property type="component" value="Chromosome"/>
</dbReference>
<dbReference type="EMBL" id="CP048209">
    <property type="protein sequence ID" value="QHT58629.1"/>
    <property type="molecule type" value="Genomic_DNA"/>
</dbReference>
<dbReference type="GO" id="GO:0016020">
    <property type="term" value="C:membrane"/>
    <property type="evidence" value="ECO:0007669"/>
    <property type="project" value="InterPro"/>
</dbReference>
<evidence type="ECO:0000313" key="3">
    <source>
        <dbReference type="Proteomes" id="UP000476064"/>
    </source>
</evidence>
<proteinExistence type="predicted"/>
<accession>A0A6C0FUN2</accession>
<dbReference type="KEGG" id="plyc:GXP70_00615"/>
<keyword evidence="3" id="KW-1185">Reference proteome</keyword>
<dbReference type="Gene3D" id="2.40.128.690">
    <property type="entry name" value="YycH protein, domain 3-like"/>
    <property type="match status" value="1"/>
</dbReference>
<dbReference type="RefSeq" id="WP_162354704.1">
    <property type="nucleotide sequence ID" value="NZ_CP048209.1"/>
</dbReference>